<feature type="transmembrane region" description="Helical" evidence="1">
    <location>
        <begin position="15"/>
        <end position="37"/>
    </location>
</feature>
<name>A0A0R2RH77_9BACT</name>
<protein>
    <submittedName>
        <fullName evidence="2">Uncharacterized protein</fullName>
    </submittedName>
</protein>
<evidence type="ECO:0000256" key="1">
    <source>
        <dbReference type="SAM" id="Phobius"/>
    </source>
</evidence>
<evidence type="ECO:0000313" key="3">
    <source>
        <dbReference type="Proteomes" id="UP000051269"/>
    </source>
</evidence>
<dbReference type="EMBL" id="LIBO01000164">
    <property type="protein sequence ID" value="KRO61966.1"/>
    <property type="molecule type" value="Genomic_DNA"/>
</dbReference>
<evidence type="ECO:0000313" key="2">
    <source>
        <dbReference type="EMBL" id="KRO61966.1"/>
    </source>
</evidence>
<accession>A0A0R2RH77</accession>
<reference evidence="2 3" key="1">
    <citation type="submission" date="2015-10" db="EMBL/GenBank/DDBJ databases">
        <title>Metagenome-Assembled Genomes uncover a global brackish microbiome.</title>
        <authorList>
            <person name="Hugerth L.W."/>
            <person name="Larsson J."/>
            <person name="Alneberg J."/>
            <person name="Lindh M.V."/>
            <person name="Legrand C."/>
            <person name="Pinhassi J."/>
            <person name="Andersson A.F."/>
        </authorList>
    </citation>
    <scope>NUCLEOTIDE SEQUENCE [LARGE SCALE GENOMIC DNA]</scope>
    <source>
        <strain evidence="2">BACL18 MAG-120507-bin52</strain>
    </source>
</reference>
<dbReference type="AlphaFoldDB" id="A0A0R2RH77"/>
<keyword evidence="1" id="KW-0472">Membrane</keyword>
<gene>
    <name evidence="2" type="ORF">ABR82_03970</name>
</gene>
<organism evidence="2 3">
    <name type="scientific">Verrucomicrobia subdivision 6 bacterium BACL9 MAG-120507-bin52</name>
    <dbReference type="NCBI Taxonomy" id="1655590"/>
    <lineage>
        <taxon>Bacteria</taxon>
        <taxon>Pseudomonadati</taxon>
        <taxon>Verrucomicrobiota</taxon>
        <taxon>Verrucomicrobiia</taxon>
        <taxon>Verrucomicrobiales</taxon>
        <taxon>Verrucomicrobia subdivision 6</taxon>
    </lineage>
</organism>
<sequence>MNDENQSYDAPVSCAWPLVTVLGAFLLVNLVQLVSILKERQAVTQTTTAAAQAIGRYKTVSTKLEELAKDLMRLSLTNSEAKEIVTQFNIQMNQPNAGALPPAKK</sequence>
<keyword evidence="1" id="KW-0812">Transmembrane</keyword>
<proteinExistence type="predicted"/>
<dbReference type="Proteomes" id="UP000051269">
    <property type="component" value="Unassembled WGS sequence"/>
</dbReference>
<comment type="caution">
    <text evidence="2">The sequence shown here is derived from an EMBL/GenBank/DDBJ whole genome shotgun (WGS) entry which is preliminary data.</text>
</comment>
<keyword evidence="1" id="KW-1133">Transmembrane helix</keyword>